<dbReference type="RefSeq" id="WP_101173084.1">
    <property type="nucleotide sequence ID" value="NZ_JAKRKB010000009.1"/>
</dbReference>
<keyword evidence="2" id="KW-0808">Transferase</keyword>
<proteinExistence type="predicted"/>
<dbReference type="Pfam" id="PF13673">
    <property type="entry name" value="Acetyltransf_10"/>
    <property type="match status" value="1"/>
</dbReference>
<accession>A0A2N0X964</accession>
<reference evidence="2 3" key="1">
    <citation type="submission" date="2017-12" db="EMBL/GenBank/DDBJ databases">
        <title>Corynebacterium mastitidis 16-1433 Genome.</title>
        <authorList>
            <person name="Gulvik C.A."/>
        </authorList>
    </citation>
    <scope>NUCLEOTIDE SEQUENCE [LARGE SCALE GENOMIC DNA]</scope>
    <source>
        <strain evidence="2 3">16-1433</strain>
    </source>
</reference>
<dbReference type="SUPFAM" id="SSF55729">
    <property type="entry name" value="Acyl-CoA N-acyltransferases (Nat)"/>
    <property type="match status" value="1"/>
</dbReference>
<evidence type="ECO:0000259" key="1">
    <source>
        <dbReference type="PROSITE" id="PS51186"/>
    </source>
</evidence>
<evidence type="ECO:0000313" key="3">
    <source>
        <dbReference type="Proteomes" id="UP000233249"/>
    </source>
</evidence>
<dbReference type="OrthoDB" id="9796171at2"/>
<dbReference type="CDD" id="cd04301">
    <property type="entry name" value="NAT_SF"/>
    <property type="match status" value="1"/>
</dbReference>
<comment type="caution">
    <text evidence="2">The sequence shown here is derived from an EMBL/GenBank/DDBJ whole genome shotgun (WGS) entry which is preliminary data.</text>
</comment>
<dbReference type="STRING" id="1121365.GCA_000375365_00984"/>
<dbReference type="GO" id="GO:0016747">
    <property type="term" value="F:acyltransferase activity, transferring groups other than amino-acyl groups"/>
    <property type="evidence" value="ECO:0007669"/>
    <property type="project" value="InterPro"/>
</dbReference>
<dbReference type="EMBL" id="PJAF01000005">
    <property type="protein sequence ID" value="PKF69242.1"/>
    <property type="molecule type" value="Genomic_DNA"/>
</dbReference>
<organism evidence="2 3">
    <name type="scientific">Corynebacterium mastitidis</name>
    <dbReference type="NCBI Taxonomy" id="161890"/>
    <lineage>
        <taxon>Bacteria</taxon>
        <taxon>Bacillati</taxon>
        <taxon>Actinomycetota</taxon>
        <taxon>Actinomycetes</taxon>
        <taxon>Mycobacteriales</taxon>
        <taxon>Corynebacteriaceae</taxon>
        <taxon>Corynebacterium</taxon>
    </lineage>
</organism>
<name>A0A2N0X964_9CORY</name>
<sequence length="150" mass="16696">MRLLCSPLEEMEPATLYRVLKLRADAFVVEQHCPFPELDGRDLEPGALHLWAADGERVAAALRVLREPTALRIGRVVAHPDHRGSGVARRLFGFALDTCRELDPAAPVVLDAQAPLTRWYGSFGFRPAGPEYVEDGIPHVPMRLEPRPAR</sequence>
<dbReference type="InterPro" id="IPR000182">
    <property type="entry name" value="GNAT_dom"/>
</dbReference>
<evidence type="ECO:0000313" key="2">
    <source>
        <dbReference type="EMBL" id="PKF69242.1"/>
    </source>
</evidence>
<dbReference type="Gene3D" id="3.40.630.30">
    <property type="match status" value="1"/>
</dbReference>
<feature type="domain" description="N-acetyltransferase" evidence="1">
    <location>
        <begin position="6"/>
        <end position="147"/>
    </location>
</feature>
<dbReference type="AlphaFoldDB" id="A0A2N0X964"/>
<gene>
    <name evidence="2" type="ORF">CXB45_02710</name>
</gene>
<protein>
    <submittedName>
        <fullName evidence="2">GNAT family N-acetyltransferase</fullName>
    </submittedName>
</protein>
<dbReference type="InterPro" id="IPR016181">
    <property type="entry name" value="Acyl_CoA_acyltransferase"/>
</dbReference>
<dbReference type="PROSITE" id="PS51186">
    <property type="entry name" value="GNAT"/>
    <property type="match status" value="1"/>
</dbReference>
<dbReference type="Proteomes" id="UP000233249">
    <property type="component" value="Unassembled WGS sequence"/>
</dbReference>